<evidence type="ECO:0000313" key="2">
    <source>
        <dbReference type="EMBL" id="MXU89440.1"/>
    </source>
</evidence>
<organism evidence="2">
    <name type="scientific">Ixodes ricinus</name>
    <name type="common">Common tick</name>
    <name type="synonym">Acarus ricinus</name>
    <dbReference type="NCBI Taxonomy" id="34613"/>
    <lineage>
        <taxon>Eukaryota</taxon>
        <taxon>Metazoa</taxon>
        <taxon>Ecdysozoa</taxon>
        <taxon>Arthropoda</taxon>
        <taxon>Chelicerata</taxon>
        <taxon>Arachnida</taxon>
        <taxon>Acari</taxon>
        <taxon>Parasitiformes</taxon>
        <taxon>Ixodida</taxon>
        <taxon>Ixodoidea</taxon>
        <taxon>Ixodidae</taxon>
        <taxon>Ixodinae</taxon>
        <taxon>Ixodes</taxon>
    </lineage>
</organism>
<reference evidence="2" key="1">
    <citation type="submission" date="2019-12" db="EMBL/GenBank/DDBJ databases">
        <title>An insight into the sialome of adult female Ixodes ricinus ticks feeding for 6 days.</title>
        <authorList>
            <person name="Perner J."/>
            <person name="Ribeiro J.M.C."/>
        </authorList>
    </citation>
    <scope>NUCLEOTIDE SEQUENCE</scope>
    <source>
        <strain evidence="2">Semi-engorged</strain>
        <tissue evidence="2">Salivary glands</tissue>
    </source>
</reference>
<sequence length="108" mass="11598">MSSALSVAAAMVGLMADTKAATSVALVHWMAWPLRYSQLLSWGMGWPRRSSLPLPCQVTSAVSELSGPKVTQAWSSERARWTSVQPSAWQAATTANATPKQSSLLPVR</sequence>
<name>A0A6B0UHA3_IXORI</name>
<keyword evidence="1" id="KW-0732">Signal</keyword>
<protein>
    <submittedName>
        <fullName evidence="2">Putative secreted protein</fullName>
    </submittedName>
</protein>
<dbReference type="EMBL" id="GIFC01007357">
    <property type="protein sequence ID" value="MXU89440.1"/>
    <property type="molecule type" value="Transcribed_RNA"/>
</dbReference>
<proteinExistence type="predicted"/>
<accession>A0A6B0UHA3</accession>
<evidence type="ECO:0000256" key="1">
    <source>
        <dbReference type="SAM" id="SignalP"/>
    </source>
</evidence>
<feature type="signal peptide" evidence="1">
    <location>
        <begin position="1"/>
        <end position="20"/>
    </location>
</feature>
<dbReference type="AlphaFoldDB" id="A0A6B0UHA3"/>
<feature type="chain" id="PRO_5025348243" evidence="1">
    <location>
        <begin position="21"/>
        <end position="108"/>
    </location>
</feature>